<dbReference type="OrthoDB" id="9774608at2"/>
<proteinExistence type="predicted"/>
<protein>
    <submittedName>
        <fullName evidence="3">Transposase</fullName>
    </submittedName>
</protein>
<gene>
    <name evidence="3" type="ORF">C9E81_16670</name>
</gene>
<evidence type="ECO:0000313" key="3">
    <source>
        <dbReference type="EMBL" id="RMC33916.1"/>
    </source>
</evidence>
<reference evidence="3 4" key="1">
    <citation type="submission" date="2018-07" db="EMBL/GenBank/DDBJ databases">
        <authorList>
            <person name="Zhang Y."/>
            <person name="Wang L."/>
            <person name="Ma S."/>
        </authorList>
    </citation>
    <scope>NUCLEOTIDE SEQUENCE [LARGE SCALE GENOMIC DNA]</scope>
    <source>
        <strain evidence="3 4">4-2</strain>
    </source>
</reference>
<dbReference type="Proteomes" id="UP000273516">
    <property type="component" value="Unassembled WGS sequence"/>
</dbReference>
<feature type="region of interest" description="Disordered" evidence="1">
    <location>
        <begin position="43"/>
        <end position="63"/>
    </location>
</feature>
<dbReference type="AlphaFoldDB" id="A0A3M0M861"/>
<evidence type="ECO:0000256" key="1">
    <source>
        <dbReference type="SAM" id="MobiDB-lite"/>
    </source>
</evidence>
<feature type="domain" description="Transposase InsH N-terminal" evidence="2">
    <location>
        <begin position="1"/>
        <end position="51"/>
    </location>
</feature>
<organism evidence="3 4">
    <name type="scientific">Paracoccus alkanivorans</name>
    <dbReference type="NCBI Taxonomy" id="2116655"/>
    <lineage>
        <taxon>Bacteria</taxon>
        <taxon>Pseudomonadati</taxon>
        <taxon>Pseudomonadota</taxon>
        <taxon>Alphaproteobacteria</taxon>
        <taxon>Rhodobacterales</taxon>
        <taxon>Paracoccaceae</taxon>
        <taxon>Paracoccus</taxon>
    </lineage>
</organism>
<dbReference type="InterPro" id="IPR008490">
    <property type="entry name" value="Transposase_InsH_N"/>
</dbReference>
<name>A0A3M0M861_9RHOB</name>
<accession>A0A3M0M861</accession>
<comment type="caution">
    <text evidence="3">The sequence shown here is derived from an EMBL/GenBank/DDBJ whole genome shotgun (WGS) entry which is preliminary data.</text>
</comment>
<dbReference type="EMBL" id="QOKZ01000006">
    <property type="protein sequence ID" value="RMC33916.1"/>
    <property type="molecule type" value="Genomic_DNA"/>
</dbReference>
<sequence length="63" mass="7717">MIRTLMIGYWFGIRPKRRLCHEVHLNPRYRWFCRLDLTDRAPDHPTFSGSRRGWFRESQSPLV</sequence>
<evidence type="ECO:0000259" key="2">
    <source>
        <dbReference type="Pfam" id="PF05598"/>
    </source>
</evidence>
<evidence type="ECO:0000313" key="4">
    <source>
        <dbReference type="Proteomes" id="UP000273516"/>
    </source>
</evidence>
<keyword evidence="4" id="KW-1185">Reference proteome</keyword>
<dbReference type="Pfam" id="PF05598">
    <property type="entry name" value="DUF772"/>
    <property type="match status" value="1"/>
</dbReference>